<evidence type="ECO:0000313" key="4">
    <source>
        <dbReference type="Proteomes" id="UP001642482"/>
    </source>
</evidence>
<feature type="region of interest" description="Disordered" evidence="1">
    <location>
        <begin position="18"/>
        <end position="102"/>
    </location>
</feature>
<comment type="caution">
    <text evidence="3">The sequence shown here is derived from an EMBL/GenBank/DDBJ whole genome shotgun (WGS) entry which is preliminary data.</text>
</comment>
<name>A0ABP0B808_9PEZI</name>
<protein>
    <recommendedName>
        <fullName evidence="2">DUF7924 domain-containing protein</fullName>
    </recommendedName>
</protein>
<dbReference type="PANTHER" id="PTHR42470">
    <property type="entry name" value="VAST DOMAIN-CONTAINING PROTEIN"/>
    <property type="match status" value="1"/>
</dbReference>
<dbReference type="Proteomes" id="UP001642482">
    <property type="component" value="Unassembled WGS sequence"/>
</dbReference>
<proteinExistence type="predicted"/>
<dbReference type="EMBL" id="CAWUHD010000017">
    <property type="protein sequence ID" value="CAK7215627.1"/>
    <property type="molecule type" value="Genomic_DNA"/>
</dbReference>
<feature type="domain" description="DUF7924" evidence="2">
    <location>
        <begin position="264"/>
        <end position="436"/>
    </location>
</feature>
<organism evidence="3 4">
    <name type="scientific">Sporothrix eucalyptigena</name>
    <dbReference type="NCBI Taxonomy" id="1812306"/>
    <lineage>
        <taxon>Eukaryota</taxon>
        <taxon>Fungi</taxon>
        <taxon>Dikarya</taxon>
        <taxon>Ascomycota</taxon>
        <taxon>Pezizomycotina</taxon>
        <taxon>Sordariomycetes</taxon>
        <taxon>Sordariomycetidae</taxon>
        <taxon>Ophiostomatales</taxon>
        <taxon>Ophiostomataceae</taxon>
        <taxon>Sporothrix</taxon>
    </lineage>
</organism>
<evidence type="ECO:0000256" key="1">
    <source>
        <dbReference type="SAM" id="MobiDB-lite"/>
    </source>
</evidence>
<gene>
    <name evidence="3" type="ORF">SEUCBS140593_002599</name>
</gene>
<dbReference type="PANTHER" id="PTHR42470:SF1">
    <property type="entry name" value="VAST DOMAIN-CONTAINING PROTEIN"/>
    <property type="match status" value="1"/>
</dbReference>
<sequence>MGRSPSYVLPSVKVDTESPVAGWLDSIPDRQEYEAVPEPEPYSEDIFLAQRNMQTNGAKSERKHDAKDEDEENDIDNDGYSNGHESKRLRGPLLQRPGARAPAARSTVIQAAPVHVQRRPLPVIPVADDDNLAEHAYYRDLSLNRNNMYILSGYCPQLPPQALGVVMRIQDSADVSLDIDGGLPVPSLNSLARDPLLQAMPHGTKLPEVAWYFENKIFWAPTVDSGLERTTDVPMARRTLPDLLPVRNTDIAVPAGRYPMNAIATPKPSILYGYSLDMSFPHRRHRTQLHRLSLTAAASRDADGGGTMWLPFFSVEFLGESSGGSLKTATNRCMVNSATCVHMVETLKARLPEDVCINSTAFSVAISGTEARLYVTWAEKAKSTTSGTANSGRPSYYMATIGTYVMQRPEDFVEVRRMFLRILDWARGPRLDAIRSGLSELADGSEGPGPGEEDQKE</sequence>
<keyword evidence="4" id="KW-1185">Reference proteome</keyword>
<evidence type="ECO:0000259" key="2">
    <source>
        <dbReference type="Pfam" id="PF25545"/>
    </source>
</evidence>
<evidence type="ECO:0000313" key="3">
    <source>
        <dbReference type="EMBL" id="CAK7215627.1"/>
    </source>
</evidence>
<reference evidence="3 4" key="1">
    <citation type="submission" date="2024-01" db="EMBL/GenBank/DDBJ databases">
        <authorList>
            <person name="Allen C."/>
            <person name="Tagirdzhanova G."/>
        </authorList>
    </citation>
    <scope>NUCLEOTIDE SEQUENCE [LARGE SCALE GENOMIC DNA]</scope>
</reference>
<feature type="region of interest" description="Disordered" evidence="1">
    <location>
        <begin position="438"/>
        <end position="457"/>
    </location>
</feature>
<accession>A0ABP0B808</accession>
<dbReference type="Pfam" id="PF25545">
    <property type="entry name" value="DUF7924"/>
    <property type="match status" value="1"/>
</dbReference>
<feature type="compositionally biased region" description="Acidic residues" evidence="1">
    <location>
        <begin position="68"/>
        <end position="77"/>
    </location>
</feature>
<dbReference type="InterPro" id="IPR057684">
    <property type="entry name" value="DUF7924"/>
</dbReference>